<evidence type="ECO:0000256" key="2">
    <source>
        <dbReference type="ARBA" id="ARBA00022630"/>
    </source>
</evidence>
<comment type="pathway">
    <text evidence="10">Cofactor biosynthesis; NAD(+) biosynthesis; quinolinate from L-kynurenine: step 1/3.</text>
</comment>
<dbReference type="GO" id="GO:0004502">
    <property type="term" value="F:kynurenine 3-monooxygenase activity"/>
    <property type="evidence" value="ECO:0007669"/>
    <property type="project" value="UniProtKB-UniRule"/>
</dbReference>
<dbReference type="UniPathway" id="UPA00253">
    <property type="reaction ID" value="UER00328"/>
</dbReference>
<keyword evidence="10" id="KW-0472">Membrane</keyword>
<dbReference type="Pfam" id="PF01494">
    <property type="entry name" value="FAD_binding_3"/>
    <property type="match status" value="1"/>
</dbReference>
<dbReference type="PANTHER" id="PTHR46028:SF2">
    <property type="entry name" value="KYNURENINE 3-MONOOXYGENASE"/>
    <property type="match status" value="1"/>
</dbReference>
<keyword evidence="4 10" id="KW-0274">FAD</keyword>
<comment type="caution">
    <text evidence="12">The sequence shown here is derived from an EMBL/GenBank/DDBJ whole genome shotgun (WGS) entry which is preliminary data.</text>
</comment>
<dbReference type="Proteomes" id="UP000094527">
    <property type="component" value="Unassembled WGS sequence"/>
</dbReference>
<dbReference type="HAMAP" id="MF_01971">
    <property type="entry name" value="Kynurenine_monooxygenase"/>
    <property type="match status" value="1"/>
</dbReference>
<keyword evidence="8 10" id="KW-0496">Mitochondrion</keyword>
<dbReference type="AlphaFoldDB" id="A0A1D2N3V5"/>
<dbReference type="InterPro" id="IPR002938">
    <property type="entry name" value="FAD-bd"/>
</dbReference>
<evidence type="ECO:0000259" key="11">
    <source>
        <dbReference type="Pfam" id="PF01494"/>
    </source>
</evidence>
<accession>A0A1D2N3V5</accession>
<keyword evidence="5 10" id="KW-0521">NADP</keyword>
<evidence type="ECO:0000256" key="4">
    <source>
        <dbReference type="ARBA" id="ARBA00022827"/>
    </source>
</evidence>
<name>A0A1D2N3V5_ORCCI</name>
<protein>
    <recommendedName>
        <fullName evidence="10">Kynurenine 3-monooxygenase</fullName>
        <ecNumber evidence="10">1.14.13.9</ecNumber>
    </recommendedName>
    <alternativeName>
        <fullName evidence="10">Kynurenine 3-hydroxylase</fullName>
    </alternativeName>
</protein>
<dbReference type="PANTHER" id="PTHR46028">
    <property type="entry name" value="KYNURENINE 3-MONOOXYGENASE"/>
    <property type="match status" value="1"/>
</dbReference>
<comment type="cofactor">
    <cofactor evidence="1 10">
        <name>FAD</name>
        <dbReference type="ChEBI" id="CHEBI:57692"/>
    </cofactor>
</comment>
<evidence type="ECO:0000256" key="9">
    <source>
        <dbReference type="ARBA" id="ARBA00047818"/>
    </source>
</evidence>
<proteinExistence type="inferred from homology"/>
<evidence type="ECO:0000256" key="3">
    <source>
        <dbReference type="ARBA" id="ARBA00022642"/>
    </source>
</evidence>
<keyword evidence="2 10" id="KW-0285">Flavoprotein</keyword>
<keyword evidence="13" id="KW-1185">Reference proteome</keyword>
<sequence length="475" mass="53375">MDSVSLDNHQEKRKIVIAGAGLVGSLCACIMGKKGHHVALYESRPDPRSEREQALAHGRSINLALSARGRAALARAGLEDVVISQAISMRGRMIHSPDGSKKAILYDPNTEQCIYSVSRQFLNEILISEAEKNPNVSVHFSHKLVDSRMDKGKLTFRKTDGNSAPTEVVVESELIIGADGAHSALRQAMLKQPMSNFSQTYIDHAYMELKIPAKKNGQHAMDTHYLHIWPRNEFMLIALPNLDGSFTVTLFMPIPIFGELQTADDVETFFTREFPDAMGLIGKEYLIKDFLSSRPSHLISVKCNPLNAGKGVLVGDAAHAMVPFYGQGMNAGFEDILILDNILDMYKNEPVEKALTRFSQSRVPNAHAICELALYNYVEMRCLVNQSAFILRRFLDYRLHKLFGKKWTPLYNNVTFSLTPYAECIQHKKWQDQVMKKVKYTSWIAVSLVTLGGLVVWRDFVHSRVHDALQLVSLK</sequence>
<dbReference type="OMA" id="REFMFIA"/>
<comment type="subcellular location">
    <subcellularLocation>
        <location evidence="10">Mitochondrion</location>
    </subcellularLocation>
    <subcellularLocation>
        <location evidence="10">Membrane</location>
        <topology evidence="10">Multi-pass membrane protein</topology>
    </subcellularLocation>
</comment>
<dbReference type="GO" id="GO:0034354">
    <property type="term" value="P:'de novo' NAD+ biosynthetic process from L-tryptophan"/>
    <property type="evidence" value="ECO:0007669"/>
    <property type="project" value="UniProtKB-UniRule"/>
</dbReference>
<dbReference type="GO" id="GO:0006569">
    <property type="term" value="P:L-tryptophan catabolic process"/>
    <property type="evidence" value="ECO:0007669"/>
    <property type="project" value="UniProtKB-UniRule"/>
</dbReference>
<dbReference type="GO" id="GO:0070189">
    <property type="term" value="P:kynurenine metabolic process"/>
    <property type="evidence" value="ECO:0007669"/>
    <property type="project" value="TreeGrafter"/>
</dbReference>
<evidence type="ECO:0000256" key="8">
    <source>
        <dbReference type="ARBA" id="ARBA00023128"/>
    </source>
</evidence>
<dbReference type="GO" id="GO:0043420">
    <property type="term" value="P:anthranilate metabolic process"/>
    <property type="evidence" value="ECO:0007669"/>
    <property type="project" value="UniProtKB-UniRule"/>
</dbReference>
<dbReference type="GO" id="GO:0005741">
    <property type="term" value="C:mitochondrial outer membrane"/>
    <property type="evidence" value="ECO:0007669"/>
    <property type="project" value="TreeGrafter"/>
</dbReference>
<keyword evidence="7 10" id="KW-0503">Monooxygenase</keyword>
<dbReference type="STRING" id="48709.A0A1D2N3V5"/>
<dbReference type="GO" id="GO:0071949">
    <property type="term" value="F:FAD binding"/>
    <property type="evidence" value="ECO:0007669"/>
    <property type="project" value="InterPro"/>
</dbReference>
<dbReference type="FunFam" id="3.50.50.60:FF:000129">
    <property type="entry name" value="Kynurenine 3-monooxygenase"/>
    <property type="match status" value="1"/>
</dbReference>
<evidence type="ECO:0000256" key="10">
    <source>
        <dbReference type="HAMAP-Rule" id="MF_03018"/>
    </source>
</evidence>
<reference evidence="12 13" key="1">
    <citation type="journal article" date="2016" name="Genome Biol. Evol.">
        <title>Gene Family Evolution Reflects Adaptation to Soil Environmental Stressors in the Genome of the Collembolan Orchesella cincta.</title>
        <authorList>
            <person name="Faddeeva-Vakhrusheva A."/>
            <person name="Derks M.F."/>
            <person name="Anvar S.Y."/>
            <person name="Agamennone V."/>
            <person name="Suring W."/>
            <person name="Smit S."/>
            <person name="van Straalen N.M."/>
            <person name="Roelofs D."/>
        </authorList>
    </citation>
    <scope>NUCLEOTIDE SEQUENCE [LARGE SCALE GENOMIC DNA]</scope>
    <source>
        <tissue evidence="12">Mixed pool</tissue>
    </source>
</reference>
<evidence type="ECO:0000313" key="12">
    <source>
        <dbReference type="EMBL" id="ODM99942.1"/>
    </source>
</evidence>
<dbReference type="SUPFAM" id="SSF51905">
    <property type="entry name" value="FAD/NAD(P)-binding domain"/>
    <property type="match status" value="1"/>
</dbReference>
<dbReference type="Gene3D" id="3.50.50.60">
    <property type="entry name" value="FAD/NAD(P)-binding domain"/>
    <property type="match status" value="1"/>
</dbReference>
<comment type="similarity">
    <text evidence="10">Belongs to the aromatic-ring hydroxylase family. KMO subfamily.</text>
</comment>
<gene>
    <name evidence="12" type="ORF">Ocin01_06736</name>
</gene>
<keyword evidence="3 10" id="KW-0662">Pyridine nucleotide biosynthesis</keyword>
<organism evidence="12 13">
    <name type="scientific">Orchesella cincta</name>
    <name type="common">Springtail</name>
    <name type="synonym">Podura cincta</name>
    <dbReference type="NCBI Taxonomy" id="48709"/>
    <lineage>
        <taxon>Eukaryota</taxon>
        <taxon>Metazoa</taxon>
        <taxon>Ecdysozoa</taxon>
        <taxon>Arthropoda</taxon>
        <taxon>Hexapoda</taxon>
        <taxon>Collembola</taxon>
        <taxon>Entomobryomorpha</taxon>
        <taxon>Entomobryoidea</taxon>
        <taxon>Orchesellidae</taxon>
        <taxon>Orchesellinae</taxon>
        <taxon>Orchesella</taxon>
    </lineage>
</organism>
<dbReference type="OrthoDB" id="10053569at2759"/>
<feature type="domain" description="FAD-binding" evidence="11">
    <location>
        <begin position="14"/>
        <end position="371"/>
    </location>
</feature>
<dbReference type="EMBL" id="LJIJ01000245">
    <property type="protein sequence ID" value="ODM99942.1"/>
    <property type="molecule type" value="Genomic_DNA"/>
</dbReference>
<dbReference type="InterPro" id="IPR036188">
    <property type="entry name" value="FAD/NAD-bd_sf"/>
</dbReference>
<evidence type="ECO:0000256" key="5">
    <source>
        <dbReference type="ARBA" id="ARBA00022857"/>
    </source>
</evidence>
<evidence type="ECO:0000313" key="13">
    <source>
        <dbReference type="Proteomes" id="UP000094527"/>
    </source>
</evidence>
<dbReference type="PRINTS" id="PR00420">
    <property type="entry name" value="RNGMNOXGNASE"/>
</dbReference>
<comment type="function">
    <text evidence="10">Catalyzes the hydroxylation of L-kynurenine (L-Kyn) to form 3-hydroxy-L-kynurenine (L-3OHKyn). Required for synthesis of quinolinic acid.</text>
</comment>
<evidence type="ECO:0000256" key="1">
    <source>
        <dbReference type="ARBA" id="ARBA00001974"/>
    </source>
</evidence>
<dbReference type="GO" id="GO:0019805">
    <property type="term" value="P:quinolinate biosynthetic process"/>
    <property type="evidence" value="ECO:0007669"/>
    <property type="project" value="UniProtKB-UniRule"/>
</dbReference>
<evidence type="ECO:0000256" key="7">
    <source>
        <dbReference type="ARBA" id="ARBA00023033"/>
    </source>
</evidence>
<dbReference type="InterPro" id="IPR027545">
    <property type="entry name" value="Kynurenine_monooxygenase"/>
</dbReference>
<dbReference type="EC" id="1.14.13.9" evidence="10"/>
<keyword evidence="6 10" id="KW-0560">Oxidoreductase</keyword>
<evidence type="ECO:0000256" key="6">
    <source>
        <dbReference type="ARBA" id="ARBA00023002"/>
    </source>
</evidence>
<comment type="catalytic activity">
    <reaction evidence="9 10">
        <text>L-kynurenine + NADPH + O2 + H(+) = 3-hydroxy-L-kynurenine + NADP(+) + H2O</text>
        <dbReference type="Rhea" id="RHEA:20545"/>
        <dbReference type="ChEBI" id="CHEBI:15377"/>
        <dbReference type="ChEBI" id="CHEBI:15378"/>
        <dbReference type="ChEBI" id="CHEBI:15379"/>
        <dbReference type="ChEBI" id="CHEBI:57783"/>
        <dbReference type="ChEBI" id="CHEBI:57959"/>
        <dbReference type="ChEBI" id="CHEBI:58125"/>
        <dbReference type="ChEBI" id="CHEBI:58349"/>
        <dbReference type="EC" id="1.14.13.9"/>
    </reaction>
</comment>